<dbReference type="AlphaFoldDB" id="A0A7C4YGB2"/>
<reference evidence="2" key="1">
    <citation type="journal article" date="2020" name="mSystems">
        <title>Genome- and Community-Level Interaction Insights into Carbon Utilization and Element Cycling Functions of Hydrothermarchaeota in Hydrothermal Sediment.</title>
        <authorList>
            <person name="Zhou Z."/>
            <person name="Liu Y."/>
            <person name="Xu W."/>
            <person name="Pan J."/>
            <person name="Luo Z.H."/>
            <person name="Li M."/>
        </authorList>
    </citation>
    <scope>NUCLEOTIDE SEQUENCE [LARGE SCALE GENOMIC DNA]</scope>
    <source>
        <strain evidence="2">SpSt-780</strain>
    </source>
</reference>
<sequence>MDDILETIVKEKGVLSVNVVAPDGIVIKSISQKGIDGELISALSSKIASEIADKIGIKKNVFLLIKGENGYIFILTKKNFILSVLTDTNTNIGSLKVEMEKGAKDIEGLL</sequence>
<dbReference type="SUPFAM" id="SSF103196">
    <property type="entry name" value="Roadblock/LC7 domain"/>
    <property type="match status" value="1"/>
</dbReference>
<proteinExistence type="predicted"/>
<dbReference type="Pfam" id="PF03259">
    <property type="entry name" value="Robl_LC7"/>
    <property type="match status" value="1"/>
</dbReference>
<gene>
    <name evidence="2" type="ORF">ENV67_06470</name>
</gene>
<accession>A0A7C4YGB2</accession>
<organism evidence="2">
    <name type="scientific">candidate division WOR-3 bacterium</name>
    <dbReference type="NCBI Taxonomy" id="2052148"/>
    <lineage>
        <taxon>Bacteria</taxon>
        <taxon>Bacteria division WOR-3</taxon>
    </lineage>
</organism>
<protein>
    <recommendedName>
        <fullName evidence="1">Roadblock/LAMTOR2 domain-containing protein</fullName>
    </recommendedName>
</protein>
<dbReference type="EMBL" id="DTHG01000083">
    <property type="protein sequence ID" value="HGW92165.1"/>
    <property type="molecule type" value="Genomic_DNA"/>
</dbReference>
<comment type="caution">
    <text evidence="2">The sequence shown here is derived from an EMBL/GenBank/DDBJ whole genome shotgun (WGS) entry which is preliminary data.</text>
</comment>
<name>A0A7C4YGB2_UNCW3</name>
<evidence type="ECO:0000313" key="2">
    <source>
        <dbReference type="EMBL" id="HGW92165.1"/>
    </source>
</evidence>
<evidence type="ECO:0000259" key="1">
    <source>
        <dbReference type="SMART" id="SM00960"/>
    </source>
</evidence>
<feature type="domain" description="Roadblock/LAMTOR2" evidence="1">
    <location>
        <begin position="1"/>
        <end position="86"/>
    </location>
</feature>
<dbReference type="Gene3D" id="3.30.450.30">
    <property type="entry name" value="Dynein light chain 2a, cytoplasmic"/>
    <property type="match status" value="1"/>
</dbReference>
<dbReference type="InterPro" id="IPR004942">
    <property type="entry name" value="Roadblock/LAMTOR2_dom"/>
</dbReference>
<dbReference type="SMART" id="SM00960">
    <property type="entry name" value="Robl_LC7"/>
    <property type="match status" value="1"/>
</dbReference>